<sequence length="87" mass="9987">MKQQELISSVNTVKDPGVFKWQSLQMGALPSINQLKISGELLHSELTLQERQTLRSAVTRYLCFYKTFRITCWAAMQSLKSVNHRTA</sequence>
<proteinExistence type="predicted"/>
<keyword evidence="2" id="KW-1185">Reference proteome</keyword>
<evidence type="ECO:0000313" key="1">
    <source>
        <dbReference type="EMBL" id="GBM19416.1"/>
    </source>
</evidence>
<comment type="caution">
    <text evidence="1">The sequence shown here is derived from an EMBL/GenBank/DDBJ whole genome shotgun (WGS) entry which is preliminary data.</text>
</comment>
<dbReference type="EMBL" id="BGPR01000423">
    <property type="protein sequence ID" value="GBM19416.1"/>
    <property type="molecule type" value="Genomic_DNA"/>
</dbReference>
<gene>
    <name evidence="1" type="ORF">AVEN_17186_1</name>
</gene>
<evidence type="ECO:0000313" key="2">
    <source>
        <dbReference type="Proteomes" id="UP000499080"/>
    </source>
</evidence>
<dbReference type="Proteomes" id="UP000499080">
    <property type="component" value="Unassembled WGS sequence"/>
</dbReference>
<accession>A0A4Y2DTR0</accession>
<name>A0A4Y2DTR0_ARAVE</name>
<protein>
    <submittedName>
        <fullName evidence="1">Uncharacterized protein</fullName>
    </submittedName>
</protein>
<dbReference type="AlphaFoldDB" id="A0A4Y2DTR0"/>
<organism evidence="1 2">
    <name type="scientific">Araneus ventricosus</name>
    <name type="common">Orbweaver spider</name>
    <name type="synonym">Epeira ventricosa</name>
    <dbReference type="NCBI Taxonomy" id="182803"/>
    <lineage>
        <taxon>Eukaryota</taxon>
        <taxon>Metazoa</taxon>
        <taxon>Ecdysozoa</taxon>
        <taxon>Arthropoda</taxon>
        <taxon>Chelicerata</taxon>
        <taxon>Arachnida</taxon>
        <taxon>Araneae</taxon>
        <taxon>Araneomorphae</taxon>
        <taxon>Entelegynae</taxon>
        <taxon>Araneoidea</taxon>
        <taxon>Araneidae</taxon>
        <taxon>Araneus</taxon>
    </lineage>
</organism>
<reference evidence="1 2" key="1">
    <citation type="journal article" date="2019" name="Sci. Rep.">
        <title>Orb-weaving spider Araneus ventricosus genome elucidates the spidroin gene catalogue.</title>
        <authorList>
            <person name="Kono N."/>
            <person name="Nakamura H."/>
            <person name="Ohtoshi R."/>
            <person name="Moran D.A.P."/>
            <person name="Shinohara A."/>
            <person name="Yoshida Y."/>
            <person name="Fujiwara M."/>
            <person name="Mori M."/>
            <person name="Tomita M."/>
            <person name="Arakawa K."/>
        </authorList>
    </citation>
    <scope>NUCLEOTIDE SEQUENCE [LARGE SCALE GENOMIC DNA]</scope>
</reference>